<feature type="domain" description="Pyridoxamine kinase/Phosphomethylpyrimidine kinase" evidence="2">
    <location>
        <begin position="11"/>
        <end position="234"/>
    </location>
</feature>
<evidence type="ECO:0000259" key="2">
    <source>
        <dbReference type="Pfam" id="PF08543"/>
    </source>
</evidence>
<dbReference type="InterPro" id="IPR004399">
    <property type="entry name" value="HMP/HMP-P_kinase_dom"/>
</dbReference>
<dbReference type="CDD" id="cd01169">
    <property type="entry name" value="HMPP_kinase"/>
    <property type="match status" value="1"/>
</dbReference>
<keyword evidence="4" id="KW-0808">Transferase</keyword>
<protein>
    <submittedName>
        <fullName evidence="4">Hydroxymethylpyrimidine/phosphomethylpyrimidine kinase</fullName>
        <ecNumber evidence="4">2.7.1.49</ecNumber>
        <ecNumber evidence="4">2.7.4.7</ecNumber>
    </submittedName>
</protein>
<dbReference type="GO" id="GO:0008972">
    <property type="term" value="F:phosphomethylpyrimidine kinase activity"/>
    <property type="evidence" value="ECO:0007669"/>
    <property type="project" value="UniProtKB-EC"/>
</dbReference>
<dbReference type="EMBL" id="JANUCQ010000001">
    <property type="protein sequence ID" value="MCS3921443.1"/>
    <property type="molecule type" value="Genomic_DNA"/>
</dbReference>
<keyword evidence="4" id="KW-0418">Kinase</keyword>
<dbReference type="Proteomes" id="UP001140258">
    <property type="component" value="Unassembled WGS sequence"/>
</dbReference>
<accession>A0ABT2ETZ9</accession>
<dbReference type="InterPro" id="IPR013749">
    <property type="entry name" value="PM/HMP-P_kinase-1"/>
</dbReference>
<evidence type="ECO:0000313" key="4">
    <source>
        <dbReference type="EMBL" id="MCS3921443.1"/>
    </source>
</evidence>
<dbReference type="RefSeq" id="WP_259050539.1">
    <property type="nucleotide sequence ID" value="NZ_JANUCQ010000001.1"/>
</dbReference>
<dbReference type="InterPro" id="IPR036409">
    <property type="entry name" value="Aldolase_II/adducin_N_sf"/>
</dbReference>
<feature type="domain" description="Thiamine-phosphate synthase ThiN" evidence="3">
    <location>
        <begin position="260"/>
        <end position="382"/>
    </location>
</feature>
<dbReference type="InterPro" id="IPR029056">
    <property type="entry name" value="Ribokinase-like"/>
</dbReference>
<dbReference type="Pfam" id="PF08543">
    <property type="entry name" value="Phos_pyr_kin"/>
    <property type="match status" value="1"/>
</dbReference>
<proteinExistence type="predicted"/>
<dbReference type="InterPro" id="IPR019293">
    <property type="entry name" value="ThiN"/>
</dbReference>
<comment type="caution">
    <text evidence="4">The sequence shown here is derived from an EMBL/GenBank/DDBJ whole genome shotgun (WGS) entry which is preliminary data.</text>
</comment>
<dbReference type="SUPFAM" id="SSF53639">
    <property type="entry name" value="AraD/HMP-PK domain-like"/>
    <property type="match status" value="2"/>
</dbReference>
<evidence type="ECO:0000256" key="1">
    <source>
        <dbReference type="SAM" id="MobiDB-lite"/>
    </source>
</evidence>
<evidence type="ECO:0000259" key="3">
    <source>
        <dbReference type="Pfam" id="PF10120"/>
    </source>
</evidence>
<dbReference type="EC" id="2.7.4.7" evidence="4"/>
<dbReference type="SUPFAM" id="SSF53613">
    <property type="entry name" value="Ribokinase-like"/>
    <property type="match status" value="1"/>
</dbReference>
<dbReference type="PANTHER" id="PTHR20858">
    <property type="entry name" value="PHOSPHOMETHYLPYRIMIDINE KINASE"/>
    <property type="match status" value="1"/>
</dbReference>
<dbReference type="PANTHER" id="PTHR20858:SF17">
    <property type="entry name" value="HYDROXYMETHYLPYRIMIDINE_PHOSPHOMETHYLPYRIMIDINE KINASE THI20-RELATED"/>
    <property type="match status" value="1"/>
</dbReference>
<reference evidence="4" key="1">
    <citation type="submission" date="2022-08" db="EMBL/GenBank/DDBJ databases">
        <title>Genomic Encyclopedia of Type Strains, Phase V (KMG-V): Genome sequencing to study the core and pangenomes of soil and plant-associated prokaryotes.</title>
        <authorList>
            <person name="Whitman W."/>
        </authorList>
    </citation>
    <scope>NUCLEOTIDE SEQUENCE</scope>
    <source>
        <strain evidence="4">PS</strain>
    </source>
</reference>
<sequence>MKNVLAIGGYDPTGGAGVIADAKTIKETGNNPLTIITSLIPQNNQKVYSKEDVSKQILEEQFESIFEDFNIKCVKTGVLSKNAIELILKYHKDYDFKIICDPVIKSTTGRLLTDKETLDLYVDLFNKCYLITPNNEEFKFIKHYMYTKLKKEKYYDENLKELSVLVTGINDTLQKYSGTKIAIFNGRKINKEVHGTGCVFSSAIAGFSTRMPLISAIKNAKKLVLGSVIYAKKTRYGYNTNPLFINEKTIYKNLEYSLFLLKNIKYTLIPDVGSNIGECTILPKNRYDICALSGRLIKDKDTGGYHKAGEFKFGASKILTDVIITANKYDPKIRATMGVRFNEKLMERLKEDGIFCISHFKTDGFENIRKVGIGIDNAFKNYLIEKYIGLQEKNYMLDLSRDIKTDAKISEIGKDSDKFKKDLENNEDNEDNKNINDNKNGKYIEENSAETNQLNESNYLNDMENENINNLKKLKEDLDGIRDILSSNLINKAPISKNLSKSETLANLREECNKINPEDRENCSDCKYCKNKILYDFIGFKENFDCTLDIVYNKGGHQIEPMIWILGQNSIEVVKKLRILEKTYRKL</sequence>
<dbReference type="EC" id="2.7.1.49" evidence="4"/>
<dbReference type="Gene3D" id="3.40.225.10">
    <property type="entry name" value="Class II aldolase/adducin N-terminal domain"/>
    <property type="match status" value="2"/>
</dbReference>
<name>A0ABT2ETZ9_METVO</name>
<dbReference type="GO" id="GO:0008902">
    <property type="term" value="F:hydroxymethylpyrimidine kinase activity"/>
    <property type="evidence" value="ECO:0007669"/>
    <property type="project" value="UniProtKB-EC"/>
</dbReference>
<evidence type="ECO:0000313" key="5">
    <source>
        <dbReference type="Proteomes" id="UP001140258"/>
    </source>
</evidence>
<organism evidence="4 5">
    <name type="scientific">Methanococcus voltae PS</name>
    <dbReference type="NCBI Taxonomy" id="523842"/>
    <lineage>
        <taxon>Archaea</taxon>
        <taxon>Methanobacteriati</taxon>
        <taxon>Methanobacteriota</taxon>
        <taxon>Methanomada group</taxon>
        <taxon>Methanococci</taxon>
        <taxon>Methanococcales</taxon>
        <taxon>Methanococcaceae</taxon>
        <taxon>Methanococcus</taxon>
    </lineage>
</organism>
<feature type="region of interest" description="Disordered" evidence="1">
    <location>
        <begin position="420"/>
        <end position="440"/>
    </location>
</feature>
<keyword evidence="5" id="KW-1185">Reference proteome</keyword>
<gene>
    <name evidence="4" type="ORF">M2325_000116</name>
</gene>
<dbReference type="Gene3D" id="3.40.1190.20">
    <property type="match status" value="1"/>
</dbReference>
<feature type="compositionally biased region" description="Basic and acidic residues" evidence="1">
    <location>
        <begin position="431"/>
        <end position="440"/>
    </location>
</feature>
<dbReference type="Pfam" id="PF10120">
    <property type="entry name" value="ThiN"/>
    <property type="match status" value="1"/>
</dbReference>